<feature type="transmembrane region" description="Helical" evidence="2">
    <location>
        <begin position="37"/>
        <end position="58"/>
    </location>
</feature>
<reference evidence="5" key="1">
    <citation type="journal article" date="2019" name="Int. J. Syst. Evol. Microbiol.">
        <title>The Global Catalogue of Microorganisms (GCM) 10K type strain sequencing project: providing services to taxonomists for standard genome sequencing and annotation.</title>
        <authorList>
            <consortium name="The Broad Institute Genomics Platform"/>
            <consortium name="The Broad Institute Genome Sequencing Center for Infectious Disease"/>
            <person name="Wu L."/>
            <person name="Ma J."/>
        </authorList>
    </citation>
    <scope>NUCLEOTIDE SEQUENCE [LARGE SCALE GENOMIC DNA]</scope>
    <source>
        <strain evidence="5">JCM 19635</strain>
    </source>
</reference>
<feature type="transmembrane region" description="Helical" evidence="2">
    <location>
        <begin position="6"/>
        <end position="25"/>
    </location>
</feature>
<feature type="transmembrane region" description="Helical" evidence="2">
    <location>
        <begin position="180"/>
        <end position="199"/>
    </location>
</feature>
<dbReference type="RefSeq" id="WP_380199976.1">
    <property type="nucleotide sequence ID" value="NZ_JBHTEK010000001.1"/>
</dbReference>
<evidence type="ECO:0000256" key="2">
    <source>
        <dbReference type="SAM" id="Phobius"/>
    </source>
</evidence>
<dbReference type="EMBL" id="JBHTEK010000001">
    <property type="protein sequence ID" value="MFC7666346.1"/>
    <property type="molecule type" value="Genomic_DNA"/>
</dbReference>
<keyword evidence="2" id="KW-0812">Transmembrane</keyword>
<dbReference type="InterPro" id="IPR037066">
    <property type="entry name" value="Plug_dom_sf"/>
</dbReference>
<protein>
    <submittedName>
        <fullName evidence="4">M56 family metallopeptidase</fullName>
    </submittedName>
</protein>
<evidence type="ECO:0000313" key="4">
    <source>
        <dbReference type="EMBL" id="MFC7666346.1"/>
    </source>
</evidence>
<feature type="region of interest" description="Disordered" evidence="1">
    <location>
        <begin position="288"/>
        <end position="372"/>
    </location>
</feature>
<gene>
    <name evidence="4" type="ORF">ACFQT0_02070</name>
</gene>
<dbReference type="PANTHER" id="PTHR34978">
    <property type="entry name" value="POSSIBLE SENSOR-TRANSDUCER PROTEIN BLAR"/>
    <property type="match status" value="1"/>
</dbReference>
<accession>A0ABW2U0K9</accession>
<proteinExistence type="predicted"/>
<keyword evidence="2" id="KW-0472">Membrane</keyword>
<feature type="domain" description="Peptidase M56" evidence="3">
    <location>
        <begin position="155"/>
        <end position="256"/>
    </location>
</feature>
<name>A0ABW2U0K9_9BACT</name>
<feature type="transmembrane region" description="Helical" evidence="2">
    <location>
        <begin position="96"/>
        <end position="119"/>
    </location>
</feature>
<sequence length="513" mass="54261">MSPILLYLMKANGALLLFALAYFGLLRRLTFFSLNRFYLLFALLFSAVYPALPMPALFPAEAALPGAFVLVETTAAQSAVVASSVAPAVDWEAVGLVLYAGGAAVLLARLLVQLLSLWLRRSSRPSTVLGQPIRALAGAVSPFSFWRTIYLNPLQHPGAELAAVLHHEQVHVRQWHTLDVLLAQVALALAWLNPAAWLLRRALLNNLEYLADHAALQTGLDRQAYQYSLLRLSQGVAGPSLVSHFTFPTLKNRVAMMNTPHSSAGQAGPLLCGRTAGAGSGAGLLGRASAGAGPTTPAKLTPAEAQPTTISSPQAAVEMKTAAEPAPRPRPAAKRAKVSVQVPAAASRPEAAESTPKAVNATKQSGPPPLYYVDGKLSSNAQNTLDPKSIASISVFKGEQARPFGDEASAAGVVVVTTKQNENNPEVLAFNQKYGVQAAVPAAPAKTETPYLAAPALAYITKTYPDARLLGVTQIQGADGTPQYQAEIAIGRRPAYLVFDAKGQFISESQKAR</sequence>
<evidence type="ECO:0000313" key="5">
    <source>
        <dbReference type="Proteomes" id="UP001596513"/>
    </source>
</evidence>
<keyword evidence="2" id="KW-1133">Transmembrane helix</keyword>
<evidence type="ECO:0000256" key="1">
    <source>
        <dbReference type="SAM" id="MobiDB-lite"/>
    </source>
</evidence>
<keyword evidence="5" id="KW-1185">Reference proteome</keyword>
<dbReference type="Pfam" id="PF05569">
    <property type="entry name" value="Peptidase_M56"/>
    <property type="match status" value="1"/>
</dbReference>
<evidence type="ECO:0000259" key="3">
    <source>
        <dbReference type="Pfam" id="PF05569"/>
    </source>
</evidence>
<dbReference type="PANTHER" id="PTHR34978:SF3">
    <property type="entry name" value="SLR0241 PROTEIN"/>
    <property type="match status" value="1"/>
</dbReference>
<comment type="caution">
    <text evidence="4">The sequence shown here is derived from an EMBL/GenBank/DDBJ whole genome shotgun (WGS) entry which is preliminary data.</text>
</comment>
<dbReference type="InterPro" id="IPR052173">
    <property type="entry name" value="Beta-lactam_resp_regulator"/>
</dbReference>
<dbReference type="SUPFAM" id="SSF56935">
    <property type="entry name" value="Porins"/>
    <property type="match status" value="1"/>
</dbReference>
<dbReference type="Gene3D" id="2.170.130.10">
    <property type="entry name" value="TonB-dependent receptor, plug domain"/>
    <property type="match status" value="1"/>
</dbReference>
<feature type="compositionally biased region" description="Low complexity" evidence="1">
    <location>
        <begin position="343"/>
        <end position="354"/>
    </location>
</feature>
<organism evidence="4 5">
    <name type="scientific">Hymenobacter humi</name>
    <dbReference type="NCBI Taxonomy" id="1411620"/>
    <lineage>
        <taxon>Bacteria</taxon>
        <taxon>Pseudomonadati</taxon>
        <taxon>Bacteroidota</taxon>
        <taxon>Cytophagia</taxon>
        <taxon>Cytophagales</taxon>
        <taxon>Hymenobacteraceae</taxon>
        <taxon>Hymenobacter</taxon>
    </lineage>
</organism>
<dbReference type="InterPro" id="IPR008756">
    <property type="entry name" value="Peptidase_M56"/>
</dbReference>
<dbReference type="Proteomes" id="UP001596513">
    <property type="component" value="Unassembled WGS sequence"/>
</dbReference>